<accession>T2STI5</accession>
<reference evidence="1 2" key="1">
    <citation type="journal article" date="2013" name="Genome Announc.">
        <title>Draft Genome Sequences of Helicobacter pylori Strains Isolated from Regions of Low and High Gastric Cancer Risk in Colombia.</title>
        <authorList>
            <person name="Sheh A."/>
            <person name="Piazuelo M.B."/>
            <person name="Wilson K.T."/>
            <person name="Correa P."/>
            <person name="Fox J.G."/>
        </authorList>
    </citation>
    <scope>NUCLEOTIDE SEQUENCE [LARGE SCALE GENOMIC DNA]</scope>
    <source>
        <strain evidence="1 2">PZ5056</strain>
    </source>
</reference>
<evidence type="ECO:0000313" key="1">
    <source>
        <dbReference type="EMBL" id="EQD94819.1"/>
    </source>
</evidence>
<protein>
    <submittedName>
        <fullName evidence="1">Uncharacterized protein</fullName>
    </submittedName>
</protein>
<dbReference type="Proteomes" id="UP000015834">
    <property type="component" value="Unassembled WGS sequence"/>
</dbReference>
<organism evidence="1 2">
    <name type="scientific">Helicobacter pylori PZ5056</name>
    <dbReference type="NCBI Taxonomy" id="1337393"/>
    <lineage>
        <taxon>Bacteria</taxon>
        <taxon>Pseudomonadati</taxon>
        <taxon>Campylobacterota</taxon>
        <taxon>Epsilonproteobacteria</taxon>
        <taxon>Campylobacterales</taxon>
        <taxon>Helicobacteraceae</taxon>
        <taxon>Helicobacter</taxon>
    </lineage>
</organism>
<dbReference type="AlphaFoldDB" id="T2STI5"/>
<name>T2STI5_HELPX</name>
<sequence length="30" mass="3479">MSIKNKEMRSKIKALNEISPFLEKAFKPSI</sequence>
<proteinExistence type="predicted"/>
<comment type="caution">
    <text evidence="1">The sequence shown here is derived from an EMBL/GenBank/DDBJ whole genome shotgun (WGS) entry which is preliminary data.</text>
</comment>
<evidence type="ECO:0000313" key="2">
    <source>
        <dbReference type="Proteomes" id="UP000015834"/>
    </source>
</evidence>
<gene>
    <name evidence="1" type="ORF">L933_08445</name>
</gene>
<dbReference type="EMBL" id="ASYU01000293">
    <property type="protein sequence ID" value="EQD94819.1"/>
    <property type="molecule type" value="Genomic_DNA"/>
</dbReference>